<evidence type="ECO:0000313" key="2">
    <source>
        <dbReference type="EMBL" id="CAF1046478.1"/>
    </source>
</evidence>
<sequence>MNKNFLKDYRNDSPSLKNLRTRKIFKTVENAKSLETCQRNNEQEESLVNPIDILEKNLRVNMTFTVNDMDEEDEDDCDIVFDNQNDEEEYEEEHYDEDDDRLQ</sequence>
<keyword evidence="3" id="KW-1185">Reference proteome</keyword>
<evidence type="ECO:0000256" key="1">
    <source>
        <dbReference type="SAM" id="MobiDB-lite"/>
    </source>
</evidence>
<dbReference type="AlphaFoldDB" id="A0A814K5E1"/>
<comment type="caution">
    <text evidence="2">The sequence shown here is derived from an EMBL/GenBank/DDBJ whole genome shotgun (WGS) entry which is preliminary data.</text>
</comment>
<dbReference type="Proteomes" id="UP000663879">
    <property type="component" value="Unassembled WGS sequence"/>
</dbReference>
<dbReference type="EMBL" id="CAJNOC010005237">
    <property type="protein sequence ID" value="CAF1046478.1"/>
    <property type="molecule type" value="Genomic_DNA"/>
</dbReference>
<accession>A0A814K5E1</accession>
<feature type="region of interest" description="Disordered" evidence="1">
    <location>
        <begin position="68"/>
        <end position="103"/>
    </location>
</feature>
<reference evidence="2" key="1">
    <citation type="submission" date="2021-02" db="EMBL/GenBank/DDBJ databases">
        <authorList>
            <person name="Nowell W R."/>
        </authorList>
    </citation>
    <scope>NUCLEOTIDE SEQUENCE</scope>
    <source>
        <strain evidence="2">Ploen Becks lab</strain>
    </source>
</reference>
<gene>
    <name evidence="2" type="ORF">OXX778_LOCUS18610</name>
</gene>
<name>A0A814K5E1_9BILA</name>
<organism evidence="2 3">
    <name type="scientific">Brachionus calyciflorus</name>
    <dbReference type="NCBI Taxonomy" id="104777"/>
    <lineage>
        <taxon>Eukaryota</taxon>
        <taxon>Metazoa</taxon>
        <taxon>Spiralia</taxon>
        <taxon>Gnathifera</taxon>
        <taxon>Rotifera</taxon>
        <taxon>Eurotatoria</taxon>
        <taxon>Monogononta</taxon>
        <taxon>Pseudotrocha</taxon>
        <taxon>Ploima</taxon>
        <taxon>Brachionidae</taxon>
        <taxon>Brachionus</taxon>
    </lineage>
</organism>
<protein>
    <submittedName>
        <fullName evidence="2">Uncharacterized protein</fullName>
    </submittedName>
</protein>
<evidence type="ECO:0000313" key="3">
    <source>
        <dbReference type="Proteomes" id="UP000663879"/>
    </source>
</evidence>
<proteinExistence type="predicted"/>